<protein>
    <submittedName>
        <fullName evidence="1">WGS project CCBQ000000000 data, contig 00015</fullName>
    </submittedName>
</protein>
<comment type="caution">
    <text evidence="1">The sequence shown here is derived from an EMBL/GenBank/DDBJ whole genome shotgun (WGS) entry which is preliminary data.</text>
</comment>
<organism evidence="1 2">
    <name type="scientific">Kluyveromyces dobzhanskii CBS 2104</name>
    <dbReference type="NCBI Taxonomy" id="1427455"/>
    <lineage>
        <taxon>Eukaryota</taxon>
        <taxon>Fungi</taxon>
        <taxon>Dikarya</taxon>
        <taxon>Ascomycota</taxon>
        <taxon>Saccharomycotina</taxon>
        <taxon>Saccharomycetes</taxon>
        <taxon>Saccharomycetales</taxon>
        <taxon>Saccharomycetaceae</taxon>
        <taxon>Kluyveromyces</taxon>
    </lineage>
</organism>
<proteinExistence type="predicted"/>
<name>A0A0A8L952_9SACH</name>
<gene>
    <name evidence="1" type="ORF">KLDO_g3698B</name>
</gene>
<dbReference type="EMBL" id="CCBQ010000045">
    <property type="protein sequence ID" value="CDO95459.1"/>
    <property type="molecule type" value="Genomic_DNA"/>
</dbReference>
<dbReference type="AlphaFoldDB" id="A0A0A8L952"/>
<evidence type="ECO:0000313" key="2">
    <source>
        <dbReference type="Proteomes" id="UP000031516"/>
    </source>
</evidence>
<dbReference type="Proteomes" id="UP000031516">
    <property type="component" value="Unassembled WGS sequence"/>
</dbReference>
<evidence type="ECO:0000313" key="1">
    <source>
        <dbReference type="EMBL" id="CDO95459.1"/>
    </source>
</evidence>
<accession>A0A0A8L952</accession>
<keyword evidence="2" id="KW-1185">Reference proteome</keyword>
<sequence>MDIDPEDATKSGVHPIELCVYSLLSSNLENIYQSINELRESQAVLILRLKQLRETCKEGQDQINKEGSLNNEIARLNKIEMKVDAVLKRYEKMVSSVTE</sequence>
<reference evidence="1 2" key="1">
    <citation type="submission" date="2014-03" db="EMBL/GenBank/DDBJ databases">
        <title>The genome of Kluyveromyces dobzhanskii.</title>
        <authorList>
            <person name="Nystedt B."/>
            <person name="Astrom S."/>
        </authorList>
    </citation>
    <scope>NUCLEOTIDE SEQUENCE [LARGE SCALE GENOMIC DNA]</scope>
    <source>
        <strain evidence="1 2">CBS 2104</strain>
    </source>
</reference>
<dbReference type="OrthoDB" id="4065244at2759"/>